<organism evidence="1 2">
    <name type="scientific">Halorhabdus tiamatea SARL4B</name>
    <dbReference type="NCBI Taxonomy" id="1033806"/>
    <lineage>
        <taxon>Archaea</taxon>
        <taxon>Methanobacteriati</taxon>
        <taxon>Methanobacteriota</taxon>
        <taxon>Stenosarchaea group</taxon>
        <taxon>Halobacteria</taxon>
        <taxon>Halobacteriales</taxon>
        <taxon>Haloarculaceae</taxon>
        <taxon>Halorhabdus</taxon>
    </lineage>
</organism>
<evidence type="ECO:0000313" key="1">
    <source>
        <dbReference type="EMBL" id="ERJ07351.1"/>
    </source>
</evidence>
<gene>
    <name evidence="1" type="ORF">HLRTI_000392</name>
</gene>
<comment type="caution">
    <text evidence="1">The sequence shown here is derived from an EMBL/GenBank/DDBJ whole genome shotgun (WGS) entry which is preliminary data.</text>
</comment>
<reference evidence="1 2" key="2">
    <citation type="journal article" date="2013" name="PLoS ONE">
        <title>INDIGO - INtegrated Data Warehouse of MIcrobial GenOmes with Examples from the Red Sea Extremophiles.</title>
        <authorList>
            <person name="Alam I."/>
            <person name="Antunes A."/>
            <person name="Kamau A.A."/>
            <person name="Ba Alawi W."/>
            <person name="Kalkatawi M."/>
            <person name="Stingl U."/>
            <person name="Bajic V.B."/>
        </authorList>
    </citation>
    <scope>NUCLEOTIDE SEQUENCE [LARGE SCALE GENOMIC DNA]</scope>
    <source>
        <strain evidence="1 2">SARL4B</strain>
    </source>
</reference>
<sequence>METQATDDGDVLFDDLPFDEGEEVLVDWSEGKGPQDVLRGTVENLTVSGEVVIVHVVDHTQEDWPNGRTYDCAPEWIFTSAFDSSD</sequence>
<evidence type="ECO:0000313" key="2">
    <source>
        <dbReference type="Proteomes" id="UP000003861"/>
    </source>
</evidence>
<protein>
    <submittedName>
        <fullName evidence="1">Uncharacterized protein</fullName>
    </submittedName>
</protein>
<accession>U2E608</accession>
<dbReference type="Proteomes" id="UP000003861">
    <property type="component" value="Unassembled WGS sequence"/>
</dbReference>
<dbReference type="EMBL" id="AFNT02000003">
    <property type="protein sequence ID" value="ERJ07351.1"/>
    <property type="molecule type" value="Genomic_DNA"/>
</dbReference>
<dbReference type="RefSeq" id="WP_021029309.1">
    <property type="nucleotide sequence ID" value="NZ_AFNT02000003.1"/>
</dbReference>
<reference evidence="1 2" key="1">
    <citation type="journal article" date="2011" name="J. Bacteriol.">
        <title>Genome sequence of Halorhabdus tiamatea, the first archaeon isolated from a deep-sea anoxic brine lake.</title>
        <authorList>
            <person name="Antunes A."/>
            <person name="Alam I."/>
            <person name="Bajic V.B."/>
            <person name="Stingl U."/>
        </authorList>
    </citation>
    <scope>NUCLEOTIDE SEQUENCE [LARGE SCALE GENOMIC DNA]</scope>
    <source>
        <strain evidence="1 2">SARL4B</strain>
    </source>
</reference>
<name>U2E608_9EURY</name>
<dbReference type="AlphaFoldDB" id="U2E608"/>
<proteinExistence type="predicted"/>